<organism evidence="4 5">
    <name type="scientific">Leptobacterium flavescens</name>
    <dbReference type="NCBI Taxonomy" id="472055"/>
    <lineage>
        <taxon>Bacteria</taxon>
        <taxon>Pseudomonadati</taxon>
        <taxon>Bacteroidota</taxon>
        <taxon>Flavobacteriia</taxon>
        <taxon>Flavobacteriales</taxon>
        <taxon>Flavobacteriaceae</taxon>
        <taxon>Leptobacterium</taxon>
    </lineage>
</organism>
<dbReference type="Proteomes" id="UP000468581">
    <property type="component" value="Unassembled WGS sequence"/>
</dbReference>
<sequence length="323" mass="36507">MSNLKNSLVILAILLMAMACKKESKRQANGLTGINPLAYTDVAFMGSKDTAVVSTYSGRIIRKIKDQPEDQVLANVEDEIYALKYAQSRNELIAATHQSGILILDAETGKVNRELELEKWCVSLFLSEDENYLMGIDLSGKNRIWDIKNDYLSIEYPDSLPRRYIRCMDNLGVFYLTGAGKVSLWNPSETSFRKEISLPGRVADVDKNGNVLALSHNEFYLYDSGKDSLRFSLKHPSWPFLQENGDTVSIPYQMKLLNARFANNRIYTSGIDRSIREWDAKNGKLLQTWVGHKASVNSFDISEDESQIVSVDLKGGIQFRNIK</sequence>
<evidence type="ECO:0000256" key="1">
    <source>
        <dbReference type="ARBA" id="ARBA00022574"/>
    </source>
</evidence>
<dbReference type="PROSITE" id="PS51257">
    <property type="entry name" value="PROKAR_LIPOPROTEIN"/>
    <property type="match status" value="1"/>
</dbReference>
<dbReference type="GO" id="GO:0003723">
    <property type="term" value="F:RNA binding"/>
    <property type="evidence" value="ECO:0007669"/>
    <property type="project" value="TreeGrafter"/>
</dbReference>
<keyword evidence="5" id="KW-1185">Reference proteome</keyword>
<evidence type="ECO:0000256" key="2">
    <source>
        <dbReference type="ARBA" id="ARBA00022737"/>
    </source>
</evidence>
<comment type="caution">
    <text evidence="4">The sequence shown here is derived from an EMBL/GenBank/DDBJ whole genome shotgun (WGS) entry which is preliminary data.</text>
</comment>
<dbReference type="SUPFAM" id="SSF50998">
    <property type="entry name" value="Quinoprotein alcohol dehydrogenase-like"/>
    <property type="match status" value="1"/>
</dbReference>
<feature type="chain" id="PRO_5027086333" evidence="3">
    <location>
        <begin position="22"/>
        <end position="323"/>
    </location>
</feature>
<dbReference type="InterPro" id="IPR052234">
    <property type="entry name" value="U5_snRNP_Component"/>
</dbReference>
<evidence type="ECO:0000313" key="5">
    <source>
        <dbReference type="Proteomes" id="UP000468581"/>
    </source>
</evidence>
<reference evidence="4 5" key="1">
    <citation type="submission" date="2020-01" db="EMBL/GenBank/DDBJ databases">
        <title>Leptobacterium flavescens.</title>
        <authorList>
            <person name="Wang G."/>
        </authorList>
    </citation>
    <scope>NUCLEOTIDE SEQUENCE [LARGE SCALE GENOMIC DNA]</scope>
    <source>
        <strain evidence="4 5">KCTC 22160</strain>
    </source>
</reference>
<keyword evidence="2" id="KW-0677">Repeat</keyword>
<dbReference type="SMART" id="SM00320">
    <property type="entry name" value="WD40"/>
    <property type="match status" value="4"/>
</dbReference>
<gene>
    <name evidence="4" type="ORF">GWK08_14605</name>
</gene>
<dbReference type="EMBL" id="JAABOO010000003">
    <property type="protein sequence ID" value="NER14684.1"/>
    <property type="molecule type" value="Genomic_DNA"/>
</dbReference>
<dbReference type="InterPro" id="IPR015943">
    <property type="entry name" value="WD40/YVTN_repeat-like_dom_sf"/>
</dbReference>
<dbReference type="AlphaFoldDB" id="A0A6P0UN31"/>
<keyword evidence="3" id="KW-0732">Signal</keyword>
<name>A0A6P0UN31_9FLAO</name>
<dbReference type="RefSeq" id="WP_163607966.1">
    <property type="nucleotide sequence ID" value="NZ_JAABOO010000003.1"/>
</dbReference>
<proteinExistence type="predicted"/>
<feature type="signal peptide" evidence="3">
    <location>
        <begin position="1"/>
        <end position="21"/>
    </location>
</feature>
<dbReference type="InterPro" id="IPR011047">
    <property type="entry name" value="Quinoprotein_ADH-like_sf"/>
</dbReference>
<accession>A0A6P0UN31</accession>
<evidence type="ECO:0000256" key="3">
    <source>
        <dbReference type="SAM" id="SignalP"/>
    </source>
</evidence>
<keyword evidence="1" id="KW-0853">WD repeat</keyword>
<dbReference type="PANTHER" id="PTHR44006">
    <property type="entry name" value="U5 SMALL NUCLEAR RIBONUCLEOPROTEIN 40 KDA PROTEIN"/>
    <property type="match status" value="1"/>
</dbReference>
<dbReference type="PANTHER" id="PTHR44006:SF1">
    <property type="entry name" value="U5 SMALL NUCLEAR RIBONUCLEOPROTEIN 40 KDA PROTEIN"/>
    <property type="match status" value="1"/>
</dbReference>
<dbReference type="InterPro" id="IPR001680">
    <property type="entry name" value="WD40_rpt"/>
</dbReference>
<protein>
    <submittedName>
        <fullName evidence="4">Uncharacterized protein</fullName>
    </submittedName>
</protein>
<dbReference type="Gene3D" id="2.130.10.10">
    <property type="entry name" value="YVTN repeat-like/Quinoprotein amine dehydrogenase"/>
    <property type="match status" value="2"/>
</dbReference>
<evidence type="ECO:0000313" key="4">
    <source>
        <dbReference type="EMBL" id="NER14684.1"/>
    </source>
</evidence>